<sequence length="35" mass="3810">MCVKTSWSIQSDSANAMAVPATGSKPKRKLDMEIK</sequence>
<dbReference type="Proteomes" id="UP000199365">
    <property type="component" value="Unassembled WGS sequence"/>
</dbReference>
<name>A0A1H1EBR3_9BURK</name>
<dbReference type="AlphaFoldDB" id="A0A1H1EBR3"/>
<evidence type="ECO:0000313" key="1">
    <source>
        <dbReference type="EMBL" id="SDQ85596.1"/>
    </source>
</evidence>
<dbReference type="EMBL" id="FNKX01000001">
    <property type="protein sequence ID" value="SDQ85596.1"/>
    <property type="molecule type" value="Genomic_DNA"/>
</dbReference>
<evidence type="ECO:0000313" key="2">
    <source>
        <dbReference type="Proteomes" id="UP000199365"/>
    </source>
</evidence>
<organism evidence="1 2">
    <name type="scientific">Paraburkholderia tuberum</name>
    <dbReference type="NCBI Taxonomy" id="157910"/>
    <lineage>
        <taxon>Bacteria</taxon>
        <taxon>Pseudomonadati</taxon>
        <taxon>Pseudomonadota</taxon>
        <taxon>Betaproteobacteria</taxon>
        <taxon>Burkholderiales</taxon>
        <taxon>Burkholderiaceae</taxon>
        <taxon>Paraburkholderia</taxon>
    </lineage>
</organism>
<reference evidence="2" key="1">
    <citation type="submission" date="2016-10" db="EMBL/GenBank/DDBJ databases">
        <authorList>
            <person name="Varghese N."/>
            <person name="Submissions S."/>
        </authorList>
    </citation>
    <scope>NUCLEOTIDE SEQUENCE [LARGE SCALE GENOMIC DNA]</scope>
    <source>
        <strain evidence="2">DUS833</strain>
    </source>
</reference>
<gene>
    <name evidence="1" type="ORF">SAMN05445850_1945</name>
</gene>
<dbReference type="STRING" id="157910.SAMN05445850_1945"/>
<accession>A0A1H1EBR3</accession>
<protein>
    <submittedName>
        <fullName evidence="1">Uncharacterized protein</fullName>
    </submittedName>
</protein>
<keyword evidence="2" id="KW-1185">Reference proteome</keyword>
<proteinExistence type="predicted"/>